<feature type="transmembrane region" description="Helical" evidence="9">
    <location>
        <begin position="329"/>
        <end position="349"/>
    </location>
</feature>
<dbReference type="InterPro" id="IPR020846">
    <property type="entry name" value="MFS_dom"/>
</dbReference>
<accession>A0A0A2KZP3</accession>
<dbReference type="STRING" id="27334.A0A0A2KZP3"/>
<keyword evidence="6 9" id="KW-0472">Membrane</keyword>
<feature type="transmembrane region" description="Helical" evidence="9">
    <location>
        <begin position="495"/>
        <end position="517"/>
    </location>
</feature>
<dbReference type="CDD" id="cd17323">
    <property type="entry name" value="MFS_Tpo1_MDR_like"/>
    <property type="match status" value="1"/>
</dbReference>
<dbReference type="Gene3D" id="1.20.1250.20">
    <property type="entry name" value="MFS general substrate transporter like domains"/>
    <property type="match status" value="1"/>
</dbReference>
<feature type="transmembrane region" description="Helical" evidence="9">
    <location>
        <begin position="458"/>
        <end position="483"/>
    </location>
</feature>
<dbReference type="PhylomeDB" id="A0A0A2KZP3"/>
<dbReference type="Pfam" id="PF07690">
    <property type="entry name" value="MFS_1"/>
    <property type="match status" value="1"/>
</dbReference>
<comment type="similarity">
    <text evidence="7">Belongs to the major facilitator superfamily. DHA1 family. Polyamines/proton antiporter (TC 2.A.1.2.16) subfamily.</text>
</comment>
<dbReference type="GO" id="GO:0005886">
    <property type="term" value="C:plasma membrane"/>
    <property type="evidence" value="ECO:0007669"/>
    <property type="project" value="UniProtKB-SubCell"/>
</dbReference>
<feature type="transmembrane region" description="Helical" evidence="9">
    <location>
        <begin position="427"/>
        <end position="451"/>
    </location>
</feature>
<evidence type="ECO:0000313" key="12">
    <source>
        <dbReference type="Proteomes" id="UP000030143"/>
    </source>
</evidence>
<dbReference type="PANTHER" id="PTHR23502">
    <property type="entry name" value="MAJOR FACILITATOR SUPERFAMILY"/>
    <property type="match status" value="1"/>
</dbReference>
<dbReference type="RefSeq" id="XP_016602308.1">
    <property type="nucleotide sequence ID" value="XM_016745861.1"/>
</dbReference>
<dbReference type="GO" id="GO:0022857">
    <property type="term" value="F:transmembrane transporter activity"/>
    <property type="evidence" value="ECO:0007669"/>
    <property type="project" value="InterPro"/>
</dbReference>
<protein>
    <submittedName>
        <fullName evidence="11">Major facilitator superfamily domain, general substrate transporter</fullName>
    </submittedName>
</protein>
<evidence type="ECO:0000256" key="8">
    <source>
        <dbReference type="SAM" id="MobiDB-lite"/>
    </source>
</evidence>
<dbReference type="GeneID" id="27681281"/>
<keyword evidence="2" id="KW-0813">Transport</keyword>
<evidence type="ECO:0000256" key="3">
    <source>
        <dbReference type="ARBA" id="ARBA00022475"/>
    </source>
</evidence>
<evidence type="ECO:0000256" key="5">
    <source>
        <dbReference type="ARBA" id="ARBA00022989"/>
    </source>
</evidence>
<keyword evidence="3" id="KW-1003">Cell membrane</keyword>
<evidence type="ECO:0000256" key="6">
    <source>
        <dbReference type="ARBA" id="ARBA00023136"/>
    </source>
</evidence>
<dbReference type="PROSITE" id="PS50850">
    <property type="entry name" value="MFS"/>
    <property type="match status" value="1"/>
</dbReference>
<evidence type="ECO:0000256" key="1">
    <source>
        <dbReference type="ARBA" id="ARBA00004651"/>
    </source>
</evidence>
<comment type="subcellular location">
    <subcellularLocation>
        <location evidence="1">Cell membrane</location>
        <topology evidence="1">Multi-pass membrane protein</topology>
    </subcellularLocation>
</comment>
<dbReference type="PANTHER" id="PTHR23502:SF186">
    <property type="entry name" value="MAJOR FACILITATOR SUPERFAMILY (MFS) PROFILE DOMAIN-CONTAINING PROTEIN"/>
    <property type="match status" value="1"/>
</dbReference>
<dbReference type="FunFam" id="1.20.1250.20:FF:000011">
    <property type="entry name" value="MFS multidrug transporter, putative"/>
    <property type="match status" value="1"/>
</dbReference>
<feature type="domain" description="Major facilitator superfamily (MFS) profile" evidence="10">
    <location>
        <begin position="74"/>
        <end position="524"/>
    </location>
</feature>
<feature type="region of interest" description="Disordered" evidence="8">
    <location>
        <begin position="541"/>
        <end position="560"/>
    </location>
</feature>
<comment type="caution">
    <text evidence="11">The sequence shown here is derived from an EMBL/GenBank/DDBJ whole genome shotgun (WGS) entry which is preliminary data.</text>
</comment>
<proteinExistence type="inferred from homology"/>
<feature type="transmembrane region" description="Helical" evidence="9">
    <location>
        <begin position="296"/>
        <end position="317"/>
    </location>
</feature>
<dbReference type="OrthoDB" id="446368at2759"/>
<feature type="transmembrane region" description="Helical" evidence="9">
    <location>
        <begin position="401"/>
        <end position="421"/>
    </location>
</feature>
<feature type="compositionally biased region" description="Polar residues" evidence="8">
    <location>
        <begin position="541"/>
        <end position="550"/>
    </location>
</feature>
<organism evidence="11 12">
    <name type="scientific">Penicillium expansum</name>
    <name type="common">Blue mold rot fungus</name>
    <dbReference type="NCBI Taxonomy" id="27334"/>
    <lineage>
        <taxon>Eukaryota</taxon>
        <taxon>Fungi</taxon>
        <taxon>Dikarya</taxon>
        <taxon>Ascomycota</taxon>
        <taxon>Pezizomycotina</taxon>
        <taxon>Eurotiomycetes</taxon>
        <taxon>Eurotiomycetidae</taxon>
        <taxon>Eurotiales</taxon>
        <taxon>Aspergillaceae</taxon>
        <taxon>Penicillium</taxon>
    </lineage>
</organism>
<evidence type="ECO:0000256" key="9">
    <source>
        <dbReference type="SAM" id="Phobius"/>
    </source>
</evidence>
<evidence type="ECO:0000256" key="7">
    <source>
        <dbReference type="ARBA" id="ARBA00038459"/>
    </source>
</evidence>
<dbReference type="InterPro" id="IPR011701">
    <property type="entry name" value="MFS"/>
</dbReference>
<dbReference type="AlphaFoldDB" id="A0A0A2KZP3"/>
<keyword evidence="5 9" id="KW-1133">Transmembrane helix</keyword>
<dbReference type="InterPro" id="IPR036259">
    <property type="entry name" value="MFS_trans_sf"/>
</dbReference>
<evidence type="ECO:0000259" key="10">
    <source>
        <dbReference type="PROSITE" id="PS50850"/>
    </source>
</evidence>
<feature type="transmembrane region" description="Helical" evidence="9">
    <location>
        <begin position="69"/>
        <end position="88"/>
    </location>
</feature>
<dbReference type="HOGENOM" id="CLU_008455_11_6_1"/>
<evidence type="ECO:0000313" key="11">
    <source>
        <dbReference type="EMBL" id="KGO61516.1"/>
    </source>
</evidence>
<keyword evidence="12" id="KW-1185">Reference proteome</keyword>
<sequence>MGFTPSSKTPHGPHDSHKYILTRRPWRLNVTDFQTIIDFPYHGSGTSDDPYIVEWLENDLENPKNYSEVLRWSTTALIATMTLCVALASSAYSGTVGSLLAEFKCSHEVITLGLSLMVLGYAVGPLLWAPISESVGRRNIFLLSYTGYTIFTAGCCGSQNVWTLIILRFFTGLFGSSALCIPGGQIADMFKAELRGLGIGVFCLAPFIGPALGPIIGGFLGDAADWRWVMGLLAIFGALLTLTAFIFMPETYAPALLRARAGRLSRATSMVYLTAEDAKNPVIFKELVKHALLRPWVLLFREPIVFSLTVSNFVLLLKIMITTNGFMKLYMSAIYGTLYLCFAAFPIVFQENRGWNAGVGGLGFTGVLVGLIVGILIICWDNKRYVRIYRATDGFAPPECRLPAVIAGGISIVVGLAWFAATDSPNIHWVVPIMAGAPFGAGFVMVFICCANYLIDAYVIFAASVLAANSVMRSIFACVFPLFTTYMFNDIGIHWGVAVPGFIALACLPFPVLFYVYGAKIRARCKYAALAEEHLRSTKVNGNLSSQPSTDFEENAITKV</sequence>
<feature type="transmembrane region" description="Helical" evidence="9">
    <location>
        <begin position="199"/>
        <end position="221"/>
    </location>
</feature>
<feature type="transmembrane region" description="Helical" evidence="9">
    <location>
        <begin position="140"/>
        <end position="158"/>
    </location>
</feature>
<feature type="transmembrane region" description="Helical" evidence="9">
    <location>
        <begin position="165"/>
        <end position="187"/>
    </location>
</feature>
<dbReference type="SUPFAM" id="SSF103473">
    <property type="entry name" value="MFS general substrate transporter"/>
    <property type="match status" value="1"/>
</dbReference>
<keyword evidence="4 9" id="KW-0812">Transmembrane</keyword>
<feature type="transmembrane region" description="Helical" evidence="9">
    <location>
        <begin position="109"/>
        <end position="128"/>
    </location>
</feature>
<gene>
    <name evidence="11" type="ORF">PEX2_085910</name>
</gene>
<dbReference type="VEuPathDB" id="FungiDB:PEXP_002330"/>
<dbReference type="Proteomes" id="UP000030143">
    <property type="component" value="Unassembled WGS sequence"/>
</dbReference>
<evidence type="ECO:0000256" key="4">
    <source>
        <dbReference type="ARBA" id="ARBA00022692"/>
    </source>
</evidence>
<name>A0A0A2KZP3_PENEN</name>
<feature type="transmembrane region" description="Helical" evidence="9">
    <location>
        <begin position="228"/>
        <end position="248"/>
    </location>
</feature>
<dbReference type="EMBL" id="JQFZ01000034">
    <property type="protein sequence ID" value="KGO61516.1"/>
    <property type="molecule type" value="Genomic_DNA"/>
</dbReference>
<evidence type="ECO:0000256" key="2">
    <source>
        <dbReference type="ARBA" id="ARBA00022448"/>
    </source>
</evidence>
<reference evidence="11 12" key="1">
    <citation type="journal article" date="2015" name="Mol. Plant Microbe Interact.">
        <title>Genome, transcriptome, and functional analyses of Penicillium expansum provide new insights into secondary metabolism and pathogenicity.</title>
        <authorList>
            <person name="Ballester A.R."/>
            <person name="Marcet-Houben M."/>
            <person name="Levin E."/>
            <person name="Sela N."/>
            <person name="Selma-Lazaro C."/>
            <person name="Carmona L."/>
            <person name="Wisniewski M."/>
            <person name="Droby S."/>
            <person name="Gonzalez-Candelas L."/>
            <person name="Gabaldon T."/>
        </authorList>
    </citation>
    <scope>NUCLEOTIDE SEQUENCE [LARGE SCALE GENOMIC DNA]</scope>
    <source>
        <strain evidence="11 12">MD-8</strain>
    </source>
</reference>
<feature type="transmembrane region" description="Helical" evidence="9">
    <location>
        <begin position="355"/>
        <end position="380"/>
    </location>
</feature>